<dbReference type="EMBL" id="KK115470">
    <property type="protein sequence ID" value="KFM65192.1"/>
    <property type="molecule type" value="Genomic_DNA"/>
</dbReference>
<proteinExistence type="predicted"/>
<feature type="region of interest" description="Disordered" evidence="1">
    <location>
        <begin position="1"/>
        <end position="42"/>
    </location>
</feature>
<feature type="compositionally biased region" description="Polar residues" evidence="1">
    <location>
        <begin position="12"/>
        <end position="27"/>
    </location>
</feature>
<dbReference type="AlphaFoldDB" id="A0A087TJA3"/>
<gene>
    <name evidence="2" type="ORF">X975_24316</name>
</gene>
<feature type="non-terminal residue" evidence="2">
    <location>
        <position position="42"/>
    </location>
</feature>
<name>A0A087TJA3_STEMI</name>
<evidence type="ECO:0000313" key="3">
    <source>
        <dbReference type="Proteomes" id="UP000054359"/>
    </source>
</evidence>
<feature type="compositionally biased region" description="Basic and acidic residues" evidence="1">
    <location>
        <begin position="1"/>
        <end position="11"/>
    </location>
</feature>
<keyword evidence="3" id="KW-1185">Reference proteome</keyword>
<accession>A0A087TJA3</accession>
<reference evidence="2 3" key="1">
    <citation type="submission" date="2013-11" db="EMBL/GenBank/DDBJ databases">
        <title>Genome sequencing of Stegodyphus mimosarum.</title>
        <authorList>
            <person name="Bechsgaard J."/>
        </authorList>
    </citation>
    <scope>NUCLEOTIDE SEQUENCE [LARGE SCALE GENOMIC DNA]</scope>
</reference>
<organism evidence="2 3">
    <name type="scientific">Stegodyphus mimosarum</name>
    <name type="common">African social velvet spider</name>
    <dbReference type="NCBI Taxonomy" id="407821"/>
    <lineage>
        <taxon>Eukaryota</taxon>
        <taxon>Metazoa</taxon>
        <taxon>Ecdysozoa</taxon>
        <taxon>Arthropoda</taxon>
        <taxon>Chelicerata</taxon>
        <taxon>Arachnida</taxon>
        <taxon>Araneae</taxon>
        <taxon>Araneomorphae</taxon>
        <taxon>Entelegynae</taxon>
        <taxon>Eresoidea</taxon>
        <taxon>Eresidae</taxon>
        <taxon>Stegodyphus</taxon>
    </lineage>
</organism>
<dbReference type="Proteomes" id="UP000054359">
    <property type="component" value="Unassembled WGS sequence"/>
</dbReference>
<evidence type="ECO:0000313" key="2">
    <source>
        <dbReference type="EMBL" id="KFM65192.1"/>
    </source>
</evidence>
<evidence type="ECO:0000256" key="1">
    <source>
        <dbReference type="SAM" id="MobiDB-lite"/>
    </source>
</evidence>
<protein>
    <submittedName>
        <fullName evidence="2">Uncharacterized protein</fullName>
    </submittedName>
</protein>
<sequence length="42" mass="4870">MELKTMEKGHNSESNMTITPIQRNSQELCHEPLLNTLEKKKS</sequence>